<evidence type="ECO:0000256" key="4">
    <source>
        <dbReference type="SAM" id="MobiDB-lite"/>
    </source>
</evidence>
<dbReference type="GO" id="GO:0003677">
    <property type="term" value="F:DNA binding"/>
    <property type="evidence" value="ECO:0007669"/>
    <property type="project" value="UniProtKB-KW"/>
</dbReference>
<dbReference type="Gene3D" id="1.20.120.530">
    <property type="entry name" value="GntR ligand-binding domain-like"/>
    <property type="match status" value="1"/>
</dbReference>
<dbReference type="Gene3D" id="1.10.10.10">
    <property type="entry name" value="Winged helix-like DNA-binding domain superfamily/Winged helix DNA-binding domain"/>
    <property type="match status" value="1"/>
</dbReference>
<keyword evidence="2" id="KW-0238">DNA-binding</keyword>
<dbReference type="InterPro" id="IPR000524">
    <property type="entry name" value="Tscrpt_reg_HTH_GntR"/>
</dbReference>
<evidence type="ECO:0000313" key="6">
    <source>
        <dbReference type="EMBL" id="ASD26549.1"/>
    </source>
</evidence>
<dbReference type="Pfam" id="PF07729">
    <property type="entry name" value="FCD"/>
    <property type="match status" value="1"/>
</dbReference>
<dbReference type="Pfam" id="PF00392">
    <property type="entry name" value="GntR"/>
    <property type="match status" value="1"/>
</dbReference>
<reference evidence="6 7" key="1">
    <citation type="submission" date="2017-06" db="EMBL/GenBank/DDBJ databases">
        <title>Biodegradation of gentamicin by bacterial consortia AMQD4 in synthetic medium and raw gentamicin sewage.</title>
        <authorList>
            <person name="Chang H."/>
            <person name="Feng Y."/>
            <person name="Li Z."/>
            <person name="Xue J."/>
            <person name="Cheng D."/>
        </authorList>
    </citation>
    <scope>NUCLEOTIDE SEQUENCE [LARGE SCALE GENOMIC DNA]</scope>
    <source>
        <strain evidence="6 7">BZC3</strain>
    </source>
</reference>
<evidence type="ECO:0000256" key="3">
    <source>
        <dbReference type="ARBA" id="ARBA00023163"/>
    </source>
</evidence>
<evidence type="ECO:0000256" key="2">
    <source>
        <dbReference type="ARBA" id="ARBA00023125"/>
    </source>
</evidence>
<keyword evidence="1" id="KW-0805">Transcription regulation</keyword>
<dbReference type="EMBL" id="CP021995">
    <property type="protein sequence ID" value="ASD26549.1"/>
    <property type="molecule type" value="Genomic_DNA"/>
</dbReference>
<dbReference type="SMART" id="SM00345">
    <property type="entry name" value="HTH_GNTR"/>
    <property type="match status" value="1"/>
</dbReference>
<dbReference type="PANTHER" id="PTHR43537">
    <property type="entry name" value="TRANSCRIPTIONAL REGULATOR, GNTR FAMILY"/>
    <property type="match status" value="1"/>
</dbReference>
<dbReference type="AlphaFoldDB" id="A0A1Z3LWP0"/>
<gene>
    <name evidence="6" type="ORF">CD943_06365</name>
</gene>
<dbReference type="InterPro" id="IPR008920">
    <property type="entry name" value="TF_FadR/GntR_C"/>
</dbReference>
<dbReference type="SUPFAM" id="SSF46785">
    <property type="entry name" value="Winged helix' DNA-binding domain"/>
    <property type="match status" value="1"/>
</dbReference>
<feature type="domain" description="HTH gntR-type" evidence="5">
    <location>
        <begin position="32"/>
        <end position="99"/>
    </location>
</feature>
<feature type="region of interest" description="Disordered" evidence="4">
    <location>
        <begin position="244"/>
        <end position="270"/>
    </location>
</feature>
<dbReference type="InterPro" id="IPR011711">
    <property type="entry name" value="GntR_C"/>
</dbReference>
<organism evidence="6 7">
    <name type="scientific">Brevundimonas diminuta</name>
    <name type="common">Pseudomonas diminuta</name>
    <dbReference type="NCBI Taxonomy" id="293"/>
    <lineage>
        <taxon>Bacteria</taxon>
        <taxon>Pseudomonadati</taxon>
        <taxon>Pseudomonadota</taxon>
        <taxon>Alphaproteobacteria</taxon>
        <taxon>Caulobacterales</taxon>
        <taxon>Caulobacteraceae</taxon>
        <taxon>Brevundimonas</taxon>
    </lineage>
</organism>
<dbReference type="SUPFAM" id="SSF48008">
    <property type="entry name" value="GntR ligand-binding domain-like"/>
    <property type="match status" value="1"/>
</dbReference>
<sequence length="270" mass="29547">MANSKSDCSVEARFLEAPGKTAAAADAGLAAVSTAEELAQILRTRIQKSELAPGEWLREVKLCNEFGVGRSIVRRALRALADDGLIEIEENRGACVSATTVEEVFDLYEVRAALYGLAARFACLRGSDAVIRRILEKIDILLAQAAEIAPAEQIIETSETIFSQMADCASADTQRMIEAVRRKTRFHFSYVALAINAQGPGPFEYWRKVREGLEARDAEKASQGARDILYYMQGEVARIMLARGPRLRTEPSAAQPPTSKRTPTKKRGGG</sequence>
<dbReference type="PROSITE" id="PS50949">
    <property type="entry name" value="HTH_GNTR"/>
    <property type="match status" value="1"/>
</dbReference>
<protein>
    <recommendedName>
        <fullName evidence="5">HTH gntR-type domain-containing protein</fullName>
    </recommendedName>
</protein>
<dbReference type="SMART" id="SM00895">
    <property type="entry name" value="FCD"/>
    <property type="match status" value="1"/>
</dbReference>
<evidence type="ECO:0000313" key="7">
    <source>
        <dbReference type="Proteomes" id="UP000197024"/>
    </source>
</evidence>
<evidence type="ECO:0000259" key="5">
    <source>
        <dbReference type="PROSITE" id="PS50949"/>
    </source>
</evidence>
<dbReference type="Proteomes" id="UP000197024">
    <property type="component" value="Chromosome"/>
</dbReference>
<evidence type="ECO:0000256" key="1">
    <source>
        <dbReference type="ARBA" id="ARBA00023015"/>
    </source>
</evidence>
<keyword evidence="3" id="KW-0804">Transcription</keyword>
<dbReference type="PANTHER" id="PTHR43537:SF5">
    <property type="entry name" value="UXU OPERON TRANSCRIPTIONAL REGULATOR"/>
    <property type="match status" value="1"/>
</dbReference>
<dbReference type="InterPro" id="IPR036390">
    <property type="entry name" value="WH_DNA-bd_sf"/>
</dbReference>
<dbReference type="InterPro" id="IPR036388">
    <property type="entry name" value="WH-like_DNA-bd_sf"/>
</dbReference>
<accession>A0A1Z3LWP0</accession>
<dbReference type="GO" id="GO:0003700">
    <property type="term" value="F:DNA-binding transcription factor activity"/>
    <property type="evidence" value="ECO:0007669"/>
    <property type="project" value="InterPro"/>
</dbReference>
<name>A0A1Z3LWP0_BREDI</name>
<reference evidence="6 7" key="2">
    <citation type="submission" date="2017-06" db="EMBL/GenBank/DDBJ databases">
        <authorList>
            <person name="Kim H.J."/>
            <person name="Triplett B.A."/>
        </authorList>
    </citation>
    <scope>NUCLEOTIDE SEQUENCE [LARGE SCALE GENOMIC DNA]</scope>
    <source>
        <strain evidence="6 7">BZC3</strain>
    </source>
</reference>
<proteinExistence type="predicted"/>